<gene>
    <name evidence="1" type="ORF">WMO43_03705</name>
</gene>
<accession>A0ABV1HBW4</accession>
<evidence type="ECO:0000313" key="1">
    <source>
        <dbReference type="EMBL" id="MEQ2556988.1"/>
    </source>
</evidence>
<protein>
    <submittedName>
        <fullName evidence="1">Nucleotidyl transferase AbiEii/AbiGii toxin family protein</fullName>
    </submittedName>
</protein>
<keyword evidence="1" id="KW-0808">Transferase</keyword>
<reference evidence="1 2" key="1">
    <citation type="submission" date="2024-03" db="EMBL/GenBank/DDBJ databases">
        <title>Human intestinal bacterial collection.</title>
        <authorList>
            <person name="Pauvert C."/>
            <person name="Hitch T.C.A."/>
            <person name="Clavel T."/>
        </authorList>
    </citation>
    <scope>NUCLEOTIDE SEQUENCE [LARGE SCALE GENOMIC DNA]</scope>
    <source>
        <strain evidence="1 2">CLA-AA-H185</strain>
    </source>
</reference>
<comment type="caution">
    <text evidence="1">The sequence shown here is derived from an EMBL/GenBank/DDBJ whole genome shotgun (WGS) entry which is preliminary data.</text>
</comment>
<sequence length="277" mass="31674">MSAKAMSLKEKIKNYAKSNKIAAQVVLQNYMFERFLERLSVSEYSEKFVVKGGMLIAAIVGLDTRSTMDLDTTLKNLPLKEEQILTALTSICEIDLEDDVSFEIKSVSMIRKGDIYGGYCARIDAVYDTIITPLSIDVSTGDVITPCAIKYEFEGIFDEDVKITLWGYNIETVMAEKVETILSRGIFTTRPRDFYDVYILGNTQKYDKRIFREALNATAIHRGSLEKIADRNKIIDHISADEDLKNMWKKYQKKFSYANDISYEQVIALLREVVLEE</sequence>
<dbReference type="Proteomes" id="UP001454489">
    <property type="component" value="Unassembled WGS sequence"/>
</dbReference>
<dbReference type="InterPro" id="IPR014942">
    <property type="entry name" value="AbiEii"/>
</dbReference>
<name>A0ABV1HBW4_9FIRM</name>
<evidence type="ECO:0000313" key="2">
    <source>
        <dbReference type="Proteomes" id="UP001454489"/>
    </source>
</evidence>
<dbReference type="GO" id="GO:0016740">
    <property type="term" value="F:transferase activity"/>
    <property type="evidence" value="ECO:0007669"/>
    <property type="project" value="UniProtKB-KW"/>
</dbReference>
<proteinExistence type="predicted"/>
<dbReference type="RefSeq" id="WP_353530066.1">
    <property type="nucleotide sequence ID" value="NZ_JBBMEX010000003.1"/>
</dbReference>
<organism evidence="1 2">
    <name type="scientific">Maccoyibacter intestinihominis</name>
    <dbReference type="NCBI Taxonomy" id="3133499"/>
    <lineage>
        <taxon>Bacteria</taxon>
        <taxon>Bacillati</taxon>
        <taxon>Bacillota</taxon>
        <taxon>Clostridia</taxon>
        <taxon>Lachnospirales</taxon>
        <taxon>Lachnospiraceae</taxon>
        <taxon>Maccoyibacter</taxon>
    </lineage>
</organism>
<dbReference type="Pfam" id="PF08843">
    <property type="entry name" value="AbiEii"/>
    <property type="match status" value="1"/>
</dbReference>
<dbReference type="EMBL" id="JBBMEX010000003">
    <property type="protein sequence ID" value="MEQ2556988.1"/>
    <property type="molecule type" value="Genomic_DNA"/>
</dbReference>
<keyword evidence="2" id="KW-1185">Reference proteome</keyword>